<feature type="transmembrane region" description="Helical" evidence="12">
    <location>
        <begin position="304"/>
        <end position="331"/>
    </location>
</feature>
<evidence type="ECO:0000256" key="11">
    <source>
        <dbReference type="ARBA" id="ARBA00023136"/>
    </source>
</evidence>
<feature type="transmembrane region" description="Helical" evidence="12">
    <location>
        <begin position="232"/>
        <end position="251"/>
    </location>
</feature>
<feature type="transmembrane region" description="Helical" evidence="12">
    <location>
        <begin position="258"/>
        <end position="284"/>
    </location>
</feature>
<dbReference type="PANTHER" id="PTHR43141:SF5">
    <property type="entry name" value="CYTOCHROME BD-I UBIQUINOL OXIDASE SUBUNIT 2"/>
    <property type="match status" value="1"/>
</dbReference>
<evidence type="ECO:0000256" key="5">
    <source>
        <dbReference type="ARBA" id="ARBA00022617"/>
    </source>
</evidence>
<feature type="transmembrane region" description="Helical" evidence="12">
    <location>
        <begin position="117"/>
        <end position="142"/>
    </location>
</feature>
<keyword evidence="7" id="KW-0479">Metal-binding</keyword>
<comment type="similarity">
    <text evidence="2">Belongs to the cytochrome ubiquinol oxidase subunit 2 family.</text>
</comment>
<feature type="transmembrane region" description="Helical" evidence="12">
    <location>
        <begin position="162"/>
        <end position="181"/>
    </location>
</feature>
<dbReference type="InterPro" id="IPR003317">
    <property type="entry name" value="Cyt-d_oxidase_su2"/>
</dbReference>
<keyword evidence="9 12" id="KW-1133">Transmembrane helix</keyword>
<evidence type="ECO:0000256" key="8">
    <source>
        <dbReference type="ARBA" id="ARBA00022982"/>
    </source>
</evidence>
<keyword evidence="3" id="KW-0813">Transport</keyword>
<evidence type="ECO:0000256" key="9">
    <source>
        <dbReference type="ARBA" id="ARBA00022989"/>
    </source>
</evidence>
<evidence type="ECO:0000256" key="12">
    <source>
        <dbReference type="SAM" id="Phobius"/>
    </source>
</evidence>
<keyword evidence="11 12" id="KW-0472">Membrane</keyword>
<proteinExistence type="inferred from homology"/>
<keyword evidence="5" id="KW-0349">Heme</keyword>
<evidence type="ECO:0000313" key="13">
    <source>
        <dbReference type="EMBL" id="UWX06138.1"/>
    </source>
</evidence>
<evidence type="ECO:0000256" key="6">
    <source>
        <dbReference type="ARBA" id="ARBA00022692"/>
    </source>
</evidence>
<comment type="subcellular location">
    <subcellularLocation>
        <location evidence="1">Cell membrane</location>
        <topology evidence="1">Multi-pass membrane protein</topology>
    </subcellularLocation>
</comment>
<feature type="transmembrane region" description="Helical" evidence="12">
    <location>
        <begin position="12"/>
        <end position="39"/>
    </location>
</feature>
<feature type="transmembrane region" description="Helical" evidence="12">
    <location>
        <begin position="201"/>
        <end position="220"/>
    </location>
</feature>
<evidence type="ECO:0000256" key="3">
    <source>
        <dbReference type="ARBA" id="ARBA00022448"/>
    </source>
</evidence>
<keyword evidence="14" id="KW-1185">Reference proteome</keyword>
<dbReference type="Pfam" id="PF02322">
    <property type="entry name" value="Cyt_bd_oxida_II"/>
    <property type="match status" value="1"/>
</dbReference>
<keyword evidence="10" id="KW-0408">Iron</keyword>
<evidence type="ECO:0000256" key="4">
    <source>
        <dbReference type="ARBA" id="ARBA00022475"/>
    </source>
</evidence>
<evidence type="ECO:0000256" key="7">
    <source>
        <dbReference type="ARBA" id="ARBA00022723"/>
    </source>
</evidence>
<keyword evidence="6 12" id="KW-0812">Transmembrane</keyword>
<reference evidence="13" key="1">
    <citation type="submission" date="2020-12" db="EMBL/GenBank/DDBJ databases">
        <title>Taurinivorans muris gen. nov., sp. nov., fundamental and realized metabolic niche of a ubiquitous sulfidogenic bacterium in the murine intestine.</title>
        <authorList>
            <person name="Ye H."/>
            <person name="Hanson B.T."/>
            <person name="Loy A."/>
        </authorList>
    </citation>
    <scope>NUCLEOTIDE SEQUENCE</scope>
    <source>
        <strain evidence="13">LT0009</strain>
    </source>
</reference>
<gene>
    <name evidence="13" type="primary">cydB</name>
    <name evidence="13" type="ORF">JBF11_02140</name>
</gene>
<dbReference type="Proteomes" id="UP001058120">
    <property type="component" value="Chromosome"/>
</dbReference>
<keyword evidence="4" id="KW-1003">Cell membrane</keyword>
<dbReference type="PIRSF" id="PIRSF000267">
    <property type="entry name" value="Cyt_oxidse_sub2"/>
    <property type="match status" value="1"/>
</dbReference>
<evidence type="ECO:0000256" key="1">
    <source>
        <dbReference type="ARBA" id="ARBA00004651"/>
    </source>
</evidence>
<dbReference type="RefSeq" id="WP_334315739.1">
    <property type="nucleotide sequence ID" value="NZ_CP065938.1"/>
</dbReference>
<dbReference type="EMBL" id="CP065938">
    <property type="protein sequence ID" value="UWX06138.1"/>
    <property type="molecule type" value="Genomic_DNA"/>
</dbReference>
<name>A0ABY5Y1T3_9BACT</name>
<dbReference type="PANTHER" id="PTHR43141">
    <property type="entry name" value="CYTOCHROME BD2 SUBUNIT II"/>
    <property type="match status" value="1"/>
</dbReference>
<sequence>MSLEFLLGVWFFLWALLWAVYFMLDGFDLGAATLMPFIAKNDDEKRTVYNSSGPFWDGNEVWLITAGGVTFAAFPLAYSVMFSALYAPLLLLLFALIFRAVAFEFRSKIDTPNWRKLCDIVLFLGSFVPALLLGVAFANLFMGIPIDADGVYHGNLLMLLNPYGLAGGVFFVCIFCMHGALWLRFKAEGELAERARKAAHILWYLVLSLVIAFLALTAHYTFILDNISKSPFIYSFLVLAVLALLGVRFFMVNGKSPVSAWCCSALFIVALTLFAVLGMFPNIIISSLDPAYSITVFNGASSHLTLTIMFIVVLLGVPLVICYQAWVYWVFSHKVTAKELASDHAY</sequence>
<dbReference type="NCBIfam" id="TIGR00203">
    <property type="entry name" value="cydB"/>
    <property type="match status" value="1"/>
</dbReference>
<organism evidence="13 14">
    <name type="scientific">Taurinivorans muris</name>
    <dbReference type="NCBI Taxonomy" id="2787751"/>
    <lineage>
        <taxon>Bacteria</taxon>
        <taxon>Pseudomonadati</taxon>
        <taxon>Thermodesulfobacteriota</taxon>
        <taxon>Desulfovibrionia</taxon>
        <taxon>Desulfovibrionales</taxon>
        <taxon>Desulfovibrionaceae</taxon>
        <taxon>Taurinivorans</taxon>
    </lineage>
</organism>
<evidence type="ECO:0000256" key="2">
    <source>
        <dbReference type="ARBA" id="ARBA00007543"/>
    </source>
</evidence>
<keyword evidence="8" id="KW-0249">Electron transport</keyword>
<evidence type="ECO:0000256" key="10">
    <source>
        <dbReference type="ARBA" id="ARBA00023004"/>
    </source>
</evidence>
<evidence type="ECO:0000313" key="14">
    <source>
        <dbReference type="Proteomes" id="UP001058120"/>
    </source>
</evidence>
<protein>
    <submittedName>
        <fullName evidence="13">Cytochrome d ubiquinol oxidase subunit II</fullName>
    </submittedName>
</protein>
<accession>A0ABY5Y1T3</accession>
<feature type="transmembrane region" description="Helical" evidence="12">
    <location>
        <begin position="84"/>
        <end position="105"/>
    </location>
</feature>